<dbReference type="AlphaFoldDB" id="A0A1F5VNR6"/>
<dbReference type="InterPro" id="IPR016040">
    <property type="entry name" value="NAD(P)-bd_dom"/>
</dbReference>
<dbReference type="STRING" id="1817863.A2Y62_16595"/>
<sequence length="360" mass="40793">MHNLEKIYRNKKVLVTGHTGFKGSWLILWLHQLGADIIGYSLEPPTKPNLFESLNLQSKITHIIGNVIDQKHLDSIVHQYQPEFVFHLAAQSIVRYSYKVPKLTMETNIMGTVNLLEALRKTESVKACLIITSDKCYENKEWIYSYREVDTLGGNDPYSCSKACAELITASYRKSFFNKADYESSHSAALSSVRAGNIIGGGDWAEDRIIPDCVKALSMGMPIIIRNPSAIRPWLYILDPIYGYLLLGAKMIANSIDYCSAWNFGPQINSKATVEDLVNLVIKYWGNGSYKIDSSPQPLEAGLLQLDSTKAGTFLGWKSLIGIDEAIKRTIEWYRHYYSSKEKLYEKTVNEIHEYLSQIN</sequence>
<dbReference type="Proteomes" id="UP000178943">
    <property type="component" value="Unassembled WGS sequence"/>
</dbReference>
<dbReference type="SUPFAM" id="SSF51735">
    <property type="entry name" value="NAD(P)-binding Rossmann-fold domains"/>
    <property type="match status" value="1"/>
</dbReference>
<dbReference type="Pfam" id="PF16363">
    <property type="entry name" value="GDP_Man_Dehyd"/>
    <property type="match status" value="1"/>
</dbReference>
<dbReference type="Gene3D" id="3.90.25.10">
    <property type="entry name" value="UDP-galactose 4-epimerase, domain 1"/>
    <property type="match status" value="1"/>
</dbReference>
<organism evidence="2 3">
    <name type="scientific">Candidatus Fischerbacteria bacterium RBG_13_37_8</name>
    <dbReference type="NCBI Taxonomy" id="1817863"/>
    <lineage>
        <taxon>Bacteria</taxon>
        <taxon>Candidatus Fischeribacteriota</taxon>
    </lineage>
</organism>
<gene>
    <name evidence="2" type="ORF">A2Y62_16595</name>
</gene>
<dbReference type="CDD" id="cd05252">
    <property type="entry name" value="CDP_GD_SDR_e"/>
    <property type="match status" value="1"/>
</dbReference>
<evidence type="ECO:0000313" key="2">
    <source>
        <dbReference type="EMBL" id="OGF65047.1"/>
    </source>
</evidence>
<protein>
    <submittedName>
        <fullName evidence="2">CDP-glucose 4,6-dehydratase</fullName>
    </submittedName>
</protein>
<evidence type="ECO:0000313" key="3">
    <source>
        <dbReference type="Proteomes" id="UP000178943"/>
    </source>
</evidence>
<dbReference type="PANTHER" id="PTHR43000">
    <property type="entry name" value="DTDP-D-GLUCOSE 4,6-DEHYDRATASE-RELATED"/>
    <property type="match status" value="1"/>
</dbReference>
<dbReference type="InterPro" id="IPR036291">
    <property type="entry name" value="NAD(P)-bd_dom_sf"/>
</dbReference>
<dbReference type="InterPro" id="IPR013445">
    <property type="entry name" value="CDP_4_6_deHydtase"/>
</dbReference>
<reference evidence="2 3" key="1">
    <citation type="journal article" date="2016" name="Nat. Commun.">
        <title>Thousands of microbial genomes shed light on interconnected biogeochemical processes in an aquifer system.</title>
        <authorList>
            <person name="Anantharaman K."/>
            <person name="Brown C.T."/>
            <person name="Hug L.A."/>
            <person name="Sharon I."/>
            <person name="Castelle C.J."/>
            <person name="Probst A.J."/>
            <person name="Thomas B.C."/>
            <person name="Singh A."/>
            <person name="Wilkins M.J."/>
            <person name="Karaoz U."/>
            <person name="Brodie E.L."/>
            <person name="Williams K.H."/>
            <person name="Hubbard S.S."/>
            <person name="Banfield J.F."/>
        </authorList>
    </citation>
    <scope>NUCLEOTIDE SEQUENCE [LARGE SCALE GENOMIC DNA]</scope>
</reference>
<evidence type="ECO:0000259" key="1">
    <source>
        <dbReference type="Pfam" id="PF16363"/>
    </source>
</evidence>
<comment type="caution">
    <text evidence="2">The sequence shown here is derived from an EMBL/GenBank/DDBJ whole genome shotgun (WGS) entry which is preliminary data.</text>
</comment>
<dbReference type="Gene3D" id="3.40.50.720">
    <property type="entry name" value="NAD(P)-binding Rossmann-like Domain"/>
    <property type="match status" value="1"/>
</dbReference>
<proteinExistence type="predicted"/>
<dbReference type="EMBL" id="MFGW01000121">
    <property type="protein sequence ID" value="OGF65047.1"/>
    <property type="molecule type" value="Genomic_DNA"/>
</dbReference>
<dbReference type="NCBIfam" id="TIGR02622">
    <property type="entry name" value="CDP_4_6_dhtase"/>
    <property type="match status" value="1"/>
</dbReference>
<name>A0A1F5VNR6_9BACT</name>
<feature type="domain" description="NAD(P)-binding" evidence="1">
    <location>
        <begin position="14"/>
        <end position="330"/>
    </location>
</feature>
<accession>A0A1F5VNR6</accession>